<accession>A0A1J5Q5S7</accession>
<sequence>MAGASVPGVPATGRIRSPVRKRNSFKSALVSQGSCTAITTMPLRTISGRTDSRSANSTGTACSASVSGVSVLRSTECNPSHSAITSLICSCLSTLSSTSMEPRVRCGVVRVCRARTWASWLPVSRPRSTKASPRCLARSTGEDWSVFQRMSSSDGPAADAARSANGDSFAEMGRGEVTAMDGQLRIRGLGCVGLQSTDARPGCKRDPSREPGIS</sequence>
<name>A0A1J5Q5S7_9ZZZZ</name>
<reference evidence="2" key="1">
    <citation type="submission" date="2016-10" db="EMBL/GenBank/DDBJ databases">
        <title>Sequence of Gallionella enrichment culture.</title>
        <authorList>
            <person name="Poehlein A."/>
            <person name="Muehling M."/>
            <person name="Daniel R."/>
        </authorList>
    </citation>
    <scope>NUCLEOTIDE SEQUENCE</scope>
</reference>
<protein>
    <submittedName>
        <fullName evidence="2">Uncharacterized protein</fullName>
    </submittedName>
</protein>
<dbReference type="EMBL" id="MLJW01002229">
    <property type="protein sequence ID" value="OIQ75244.1"/>
    <property type="molecule type" value="Genomic_DNA"/>
</dbReference>
<gene>
    <name evidence="2" type="ORF">GALL_430910</name>
</gene>
<proteinExistence type="predicted"/>
<evidence type="ECO:0000313" key="2">
    <source>
        <dbReference type="EMBL" id="OIQ75244.1"/>
    </source>
</evidence>
<feature type="region of interest" description="Disordered" evidence="1">
    <location>
        <begin position="194"/>
        <end position="214"/>
    </location>
</feature>
<organism evidence="2">
    <name type="scientific">mine drainage metagenome</name>
    <dbReference type="NCBI Taxonomy" id="410659"/>
    <lineage>
        <taxon>unclassified sequences</taxon>
        <taxon>metagenomes</taxon>
        <taxon>ecological metagenomes</taxon>
    </lineage>
</organism>
<dbReference type="AlphaFoldDB" id="A0A1J5Q5S7"/>
<feature type="compositionally biased region" description="Basic and acidic residues" evidence="1">
    <location>
        <begin position="201"/>
        <end position="214"/>
    </location>
</feature>
<comment type="caution">
    <text evidence="2">The sequence shown here is derived from an EMBL/GenBank/DDBJ whole genome shotgun (WGS) entry which is preliminary data.</text>
</comment>
<evidence type="ECO:0000256" key="1">
    <source>
        <dbReference type="SAM" id="MobiDB-lite"/>
    </source>
</evidence>